<accession>A0AA48QWW3</accession>
<keyword evidence="1" id="KW-1133">Transmembrane helix</keyword>
<organism evidence="2 3">
    <name type="scientific">Cutaneotrichosporon cavernicola</name>
    <dbReference type="NCBI Taxonomy" id="279322"/>
    <lineage>
        <taxon>Eukaryota</taxon>
        <taxon>Fungi</taxon>
        <taxon>Dikarya</taxon>
        <taxon>Basidiomycota</taxon>
        <taxon>Agaricomycotina</taxon>
        <taxon>Tremellomycetes</taxon>
        <taxon>Trichosporonales</taxon>
        <taxon>Trichosporonaceae</taxon>
        <taxon>Cutaneotrichosporon</taxon>
    </lineage>
</organism>
<dbReference type="RefSeq" id="XP_060458026.1">
    <property type="nucleotide sequence ID" value="XM_060601542.1"/>
</dbReference>
<evidence type="ECO:0000313" key="2">
    <source>
        <dbReference type="EMBL" id="BEI92761.1"/>
    </source>
</evidence>
<proteinExistence type="predicted"/>
<gene>
    <name evidence="2" type="ORF">CcaverHIS019_0503890</name>
</gene>
<dbReference type="Pfam" id="PF14087">
    <property type="entry name" value="DUF4267"/>
    <property type="match status" value="1"/>
</dbReference>
<sequence>MVAADTWKFLGLTVAAGYSTLGTWALLAPRNCAETLFLPRPSSPESLHSGDVERYSRLLGARDLSMAAAMLWFVRSDDWRAMGQMILAGTFLAAADSWAAWNAKGAALGLVLAAGSAFWSLIGYALVYWI</sequence>
<dbReference type="InterPro" id="IPR025363">
    <property type="entry name" value="DUF4267"/>
</dbReference>
<evidence type="ECO:0000313" key="3">
    <source>
        <dbReference type="Proteomes" id="UP001233271"/>
    </source>
</evidence>
<dbReference type="EMBL" id="AP028216">
    <property type="protein sequence ID" value="BEI92761.1"/>
    <property type="molecule type" value="Genomic_DNA"/>
</dbReference>
<keyword evidence="1" id="KW-0472">Membrane</keyword>
<feature type="transmembrane region" description="Helical" evidence="1">
    <location>
        <begin position="107"/>
        <end position="129"/>
    </location>
</feature>
<evidence type="ECO:0000256" key="1">
    <source>
        <dbReference type="SAM" id="Phobius"/>
    </source>
</evidence>
<protein>
    <submittedName>
        <fullName evidence="2">Uncharacterized protein</fullName>
    </submittedName>
</protein>
<keyword evidence="3" id="KW-1185">Reference proteome</keyword>
<keyword evidence="1" id="KW-0812">Transmembrane</keyword>
<dbReference type="Proteomes" id="UP001233271">
    <property type="component" value="Chromosome 5"/>
</dbReference>
<reference evidence="2" key="1">
    <citation type="journal article" date="2023" name="BMC Genomics">
        <title>Chromosome-level genome assemblies of Cutaneotrichosporon spp. (Trichosporonales, Basidiomycota) reveal imbalanced evolution between nucleotide sequences and chromosome synteny.</title>
        <authorList>
            <person name="Kobayashi Y."/>
            <person name="Kayamori A."/>
            <person name="Aoki K."/>
            <person name="Shiwa Y."/>
            <person name="Matsutani M."/>
            <person name="Fujita N."/>
            <person name="Sugita T."/>
            <person name="Iwasaki W."/>
            <person name="Tanaka N."/>
            <person name="Takashima M."/>
        </authorList>
    </citation>
    <scope>NUCLEOTIDE SEQUENCE</scope>
    <source>
        <strain evidence="2">HIS019</strain>
    </source>
</reference>
<dbReference type="GeneID" id="85496631"/>
<name>A0AA48QWW3_9TREE</name>
<dbReference type="AlphaFoldDB" id="A0AA48QWW3"/>
<dbReference type="KEGG" id="ccac:CcaHIS019_0503890"/>
<feature type="transmembrane region" description="Helical" evidence="1">
    <location>
        <begin position="81"/>
        <end position="101"/>
    </location>
</feature>